<dbReference type="InterPro" id="IPR036291">
    <property type="entry name" value="NAD(P)-bd_dom_sf"/>
</dbReference>
<evidence type="ECO:0000313" key="3">
    <source>
        <dbReference type="Proteomes" id="UP000572377"/>
    </source>
</evidence>
<dbReference type="Pfam" id="PF01370">
    <property type="entry name" value="Epimerase"/>
    <property type="match status" value="1"/>
</dbReference>
<keyword evidence="3" id="KW-1185">Reference proteome</keyword>
<proteinExistence type="predicted"/>
<name>A0A849L613_9RHOB</name>
<accession>A0A849L613</accession>
<dbReference type="InterPro" id="IPR051783">
    <property type="entry name" value="NAD(P)-dependent_oxidoreduct"/>
</dbReference>
<feature type="domain" description="NAD-dependent epimerase/dehydratase" evidence="1">
    <location>
        <begin position="4"/>
        <end position="222"/>
    </location>
</feature>
<organism evidence="2 3">
    <name type="scientific">Halovulum dunhuangense</name>
    <dbReference type="NCBI Taxonomy" id="1505036"/>
    <lineage>
        <taxon>Bacteria</taxon>
        <taxon>Pseudomonadati</taxon>
        <taxon>Pseudomonadota</taxon>
        <taxon>Alphaproteobacteria</taxon>
        <taxon>Rhodobacterales</taxon>
        <taxon>Paracoccaceae</taxon>
        <taxon>Halovulum</taxon>
    </lineage>
</organism>
<comment type="caution">
    <text evidence="2">The sequence shown here is derived from an EMBL/GenBank/DDBJ whole genome shotgun (WGS) entry which is preliminary data.</text>
</comment>
<dbReference type="GO" id="GO:0004029">
    <property type="term" value="F:aldehyde dehydrogenase (NAD+) activity"/>
    <property type="evidence" value="ECO:0007669"/>
    <property type="project" value="TreeGrafter"/>
</dbReference>
<dbReference type="Gene3D" id="3.40.50.720">
    <property type="entry name" value="NAD(P)-binding Rossmann-like Domain"/>
    <property type="match status" value="1"/>
</dbReference>
<dbReference type="RefSeq" id="WP_171326424.1">
    <property type="nucleotide sequence ID" value="NZ_JABFBC010000002.1"/>
</dbReference>
<protein>
    <submittedName>
        <fullName evidence="2">NAD(P)-dependent oxidoreductase</fullName>
    </submittedName>
</protein>
<dbReference type="PANTHER" id="PTHR48079">
    <property type="entry name" value="PROTEIN YEEZ"/>
    <property type="match status" value="1"/>
</dbReference>
<gene>
    <name evidence="2" type="ORF">HMH01_14230</name>
</gene>
<dbReference type="AlphaFoldDB" id="A0A849L613"/>
<dbReference type="Proteomes" id="UP000572377">
    <property type="component" value="Unassembled WGS sequence"/>
</dbReference>
<sequence length="295" mass="31229">MRRALITGGTGLVGHPVTQALRARGWQVTHLARRPVPGAEWLHFTLDAPPERLPAADALIHAAFDHVPGRYRGGEGEDPDGFRRRNLNGTLALFRAARAADIPRAVFLSSRAVFDACAPGTLLTEDMAPAPASLYGRLKAETEAAITALATPSFAPLTLRATGVYGPPPPDRAHKWAGLFADFLRGQPIAPRVGTELHAQDLAAAVLLLLEASAQTVTGRAFHASDITLDRHDLLSHVARLAGSPHPPPPRADATRVSPLDCAGLGALGWQPGGWPLLQATLPRLLPHPPGNACP</sequence>
<dbReference type="EMBL" id="JABFBC010000002">
    <property type="protein sequence ID" value="NNU81594.1"/>
    <property type="molecule type" value="Genomic_DNA"/>
</dbReference>
<dbReference type="SUPFAM" id="SSF51735">
    <property type="entry name" value="NAD(P)-binding Rossmann-fold domains"/>
    <property type="match status" value="1"/>
</dbReference>
<reference evidence="2 3" key="1">
    <citation type="submission" date="2020-05" db="EMBL/GenBank/DDBJ databases">
        <title>Gimesia benthica sp. nov., a novel planctomycete isolated from a deep-sea water sample of the Northwest Indian Ocean.</title>
        <authorList>
            <person name="Wang J."/>
            <person name="Ruan C."/>
            <person name="Song L."/>
            <person name="Zhu Y."/>
            <person name="Li A."/>
            <person name="Zheng X."/>
            <person name="Wang L."/>
            <person name="Lu Z."/>
            <person name="Huang Y."/>
            <person name="Du W."/>
            <person name="Zhou Y."/>
            <person name="Huang L."/>
            <person name="Dai X."/>
        </authorList>
    </citation>
    <scope>NUCLEOTIDE SEQUENCE [LARGE SCALE GENOMIC DNA]</scope>
    <source>
        <strain evidence="2 3">YYQ-30</strain>
    </source>
</reference>
<evidence type="ECO:0000259" key="1">
    <source>
        <dbReference type="Pfam" id="PF01370"/>
    </source>
</evidence>
<evidence type="ECO:0000313" key="2">
    <source>
        <dbReference type="EMBL" id="NNU81594.1"/>
    </source>
</evidence>
<dbReference type="PANTHER" id="PTHR48079:SF6">
    <property type="entry name" value="NAD(P)-BINDING DOMAIN-CONTAINING PROTEIN-RELATED"/>
    <property type="match status" value="1"/>
</dbReference>
<dbReference type="GO" id="GO:0005737">
    <property type="term" value="C:cytoplasm"/>
    <property type="evidence" value="ECO:0007669"/>
    <property type="project" value="TreeGrafter"/>
</dbReference>
<dbReference type="InterPro" id="IPR001509">
    <property type="entry name" value="Epimerase_deHydtase"/>
</dbReference>